<dbReference type="RefSeq" id="WP_188777560.1">
    <property type="nucleotide sequence ID" value="NZ_BMKQ01000001.1"/>
</dbReference>
<evidence type="ECO:0000313" key="3">
    <source>
        <dbReference type="Proteomes" id="UP000649179"/>
    </source>
</evidence>
<reference evidence="2" key="1">
    <citation type="journal article" date="2014" name="Int. J. Syst. Evol. Microbiol.">
        <title>Complete genome sequence of Corynebacterium casei LMG S-19264T (=DSM 44701T), isolated from a smear-ripened cheese.</title>
        <authorList>
            <consortium name="US DOE Joint Genome Institute (JGI-PGF)"/>
            <person name="Walter F."/>
            <person name="Albersmeier A."/>
            <person name="Kalinowski J."/>
            <person name="Ruckert C."/>
        </authorList>
    </citation>
    <scope>NUCLEOTIDE SEQUENCE</scope>
    <source>
        <strain evidence="2">CGMCC 1.16067</strain>
    </source>
</reference>
<accession>A0A917EY12</accession>
<evidence type="ECO:0000313" key="2">
    <source>
        <dbReference type="EMBL" id="GGF32774.1"/>
    </source>
</evidence>
<gene>
    <name evidence="2" type="ORF">GCM10011519_02760</name>
</gene>
<protein>
    <recommendedName>
        <fullName evidence="4">DUF3710 domain-containing protein</fullName>
    </recommendedName>
</protein>
<feature type="region of interest" description="Disordered" evidence="1">
    <location>
        <begin position="1"/>
        <end position="40"/>
    </location>
</feature>
<name>A0A917EY12_9ACTN</name>
<organism evidence="2 3">
    <name type="scientific">Marmoricola endophyticus</name>
    <dbReference type="NCBI Taxonomy" id="2040280"/>
    <lineage>
        <taxon>Bacteria</taxon>
        <taxon>Bacillati</taxon>
        <taxon>Actinomycetota</taxon>
        <taxon>Actinomycetes</taxon>
        <taxon>Propionibacteriales</taxon>
        <taxon>Nocardioidaceae</taxon>
        <taxon>Marmoricola</taxon>
    </lineage>
</organism>
<dbReference type="AlphaFoldDB" id="A0A917EY12"/>
<sequence length="228" mass="24512">MRFRRKPTDQPEGTGAETGTDEPTADPVEDVVPAGPWDDAEVDLRDDPAFADHVDLGGLLVAPPFDGADLRLQIDEQSGAVLAVLVAGEDGALELRAFSASRSDSLWPEVREAMQEEALAHEGQVSERTGAWGTELLCQMPVELPDGQSGIQPSRVIGVEKGRWLLRATLLGRPALEPEDAAQWEDAIRSTVVRRGTQAMPPGEPIPLALPADLEEQLRQQAEEAGDG</sequence>
<keyword evidence="3" id="KW-1185">Reference proteome</keyword>
<dbReference type="Proteomes" id="UP000649179">
    <property type="component" value="Unassembled WGS sequence"/>
</dbReference>
<dbReference type="Pfam" id="PF12502">
    <property type="entry name" value="DUF3710"/>
    <property type="match status" value="1"/>
</dbReference>
<feature type="compositionally biased region" description="Acidic residues" evidence="1">
    <location>
        <begin position="19"/>
        <end position="29"/>
    </location>
</feature>
<proteinExistence type="predicted"/>
<evidence type="ECO:0008006" key="4">
    <source>
        <dbReference type="Google" id="ProtNLM"/>
    </source>
</evidence>
<comment type="caution">
    <text evidence="2">The sequence shown here is derived from an EMBL/GenBank/DDBJ whole genome shotgun (WGS) entry which is preliminary data.</text>
</comment>
<reference evidence="2" key="2">
    <citation type="submission" date="2020-09" db="EMBL/GenBank/DDBJ databases">
        <authorList>
            <person name="Sun Q."/>
            <person name="Zhou Y."/>
        </authorList>
    </citation>
    <scope>NUCLEOTIDE SEQUENCE</scope>
    <source>
        <strain evidence="2">CGMCC 1.16067</strain>
    </source>
</reference>
<dbReference type="InterPro" id="IPR022183">
    <property type="entry name" value="DUF3710"/>
</dbReference>
<dbReference type="EMBL" id="BMKQ01000001">
    <property type="protein sequence ID" value="GGF32774.1"/>
    <property type="molecule type" value="Genomic_DNA"/>
</dbReference>
<evidence type="ECO:0000256" key="1">
    <source>
        <dbReference type="SAM" id="MobiDB-lite"/>
    </source>
</evidence>